<reference evidence="3" key="1">
    <citation type="submission" date="2015-07" db="EMBL/GenBank/DDBJ databases">
        <title>Near-Complete Genome Sequence of the Cellulolytic Bacterium Bacteroides (Pseudobacteroides) cellulosolvens ATCC 35603.</title>
        <authorList>
            <person name="Dassa B."/>
            <person name="Utturkar S.M."/>
            <person name="Klingeman D.M."/>
            <person name="Hurt R.A."/>
            <person name="Keller M."/>
            <person name="Xu J."/>
            <person name="Reddy Y.H.K."/>
            <person name="Borovok I."/>
            <person name="Grinberg I.R."/>
            <person name="Lamed R."/>
            <person name="Zhivin O."/>
            <person name="Bayer E.A."/>
            <person name="Brown S.D."/>
        </authorList>
    </citation>
    <scope>NUCLEOTIDE SEQUENCE [LARGE SCALE GENOMIC DNA]</scope>
    <source>
        <strain evidence="3">DSM 2933</strain>
    </source>
</reference>
<dbReference type="PATRIC" id="fig|398512.5.peg.4491"/>
<dbReference type="Proteomes" id="UP000036923">
    <property type="component" value="Unassembled WGS sequence"/>
</dbReference>
<accession>A0A0L6JTG9</accession>
<comment type="caution">
    <text evidence="2">The sequence shown here is derived from an EMBL/GenBank/DDBJ whole genome shotgun (WGS) entry which is preliminary data.</text>
</comment>
<dbReference type="RefSeq" id="WP_036937304.1">
    <property type="nucleotide sequence ID" value="NZ_JQKC01000005.1"/>
</dbReference>
<keyword evidence="1" id="KW-1133">Transmembrane helix</keyword>
<organism evidence="2 3">
    <name type="scientific">Pseudobacteroides cellulosolvens ATCC 35603 = DSM 2933</name>
    <dbReference type="NCBI Taxonomy" id="398512"/>
    <lineage>
        <taxon>Bacteria</taxon>
        <taxon>Bacillati</taxon>
        <taxon>Bacillota</taxon>
        <taxon>Clostridia</taxon>
        <taxon>Eubacteriales</taxon>
        <taxon>Oscillospiraceae</taxon>
        <taxon>Pseudobacteroides</taxon>
    </lineage>
</organism>
<sequence>MKPEVVYTIIAAVAALCSIIFGGITLKRSVQKDCDTMGRERGELKADTEYIKRRIDDVLLEQKDTNKSVSILSERVTRVEESTKSAHRRIDIIEKRGSDE</sequence>
<name>A0A0L6JTG9_9FIRM</name>
<dbReference type="eggNOG" id="ENOG5033HSS">
    <property type="taxonomic scope" value="Bacteria"/>
</dbReference>
<dbReference type="STRING" id="398512.Bccel_4288"/>
<feature type="transmembrane region" description="Helical" evidence="1">
    <location>
        <begin position="6"/>
        <end position="26"/>
    </location>
</feature>
<keyword evidence="1" id="KW-0812">Transmembrane</keyword>
<gene>
    <name evidence="2" type="ORF">Bccel_4288</name>
</gene>
<keyword evidence="1" id="KW-0472">Membrane</keyword>
<keyword evidence="3" id="KW-1185">Reference proteome</keyword>
<evidence type="ECO:0000313" key="2">
    <source>
        <dbReference type="EMBL" id="KNY29014.1"/>
    </source>
</evidence>
<dbReference type="AlphaFoldDB" id="A0A0L6JTG9"/>
<dbReference type="SUPFAM" id="SSF57997">
    <property type="entry name" value="Tropomyosin"/>
    <property type="match status" value="1"/>
</dbReference>
<evidence type="ECO:0000313" key="3">
    <source>
        <dbReference type="Proteomes" id="UP000036923"/>
    </source>
</evidence>
<dbReference type="OrthoDB" id="2087365at2"/>
<proteinExistence type="predicted"/>
<dbReference type="EMBL" id="LGTC01000001">
    <property type="protein sequence ID" value="KNY29014.1"/>
    <property type="molecule type" value="Genomic_DNA"/>
</dbReference>
<evidence type="ECO:0000256" key="1">
    <source>
        <dbReference type="SAM" id="Phobius"/>
    </source>
</evidence>
<protein>
    <submittedName>
        <fullName evidence="2">Uncharacterized protein</fullName>
    </submittedName>
</protein>